<dbReference type="InterPro" id="IPR000515">
    <property type="entry name" value="MetI-like"/>
</dbReference>
<keyword evidence="2 7" id="KW-0813">Transport</keyword>
<evidence type="ECO:0000256" key="5">
    <source>
        <dbReference type="ARBA" id="ARBA00022989"/>
    </source>
</evidence>
<evidence type="ECO:0000313" key="10">
    <source>
        <dbReference type="Proteomes" id="UP000739180"/>
    </source>
</evidence>
<comment type="similarity">
    <text evidence="7">Belongs to the binding-protein-dependent transport system permease family.</text>
</comment>
<comment type="subcellular location">
    <subcellularLocation>
        <location evidence="1 7">Cell membrane</location>
        <topology evidence="1 7">Multi-pass membrane protein</topology>
    </subcellularLocation>
</comment>
<dbReference type="Gene3D" id="1.10.3720.10">
    <property type="entry name" value="MetI-like"/>
    <property type="match status" value="1"/>
</dbReference>
<feature type="transmembrane region" description="Helical" evidence="7">
    <location>
        <begin position="195"/>
        <end position="218"/>
    </location>
</feature>
<dbReference type="SUPFAM" id="SSF161098">
    <property type="entry name" value="MetI-like"/>
    <property type="match status" value="1"/>
</dbReference>
<keyword evidence="6 7" id="KW-0472">Membrane</keyword>
<reference evidence="9 10" key="1">
    <citation type="submission" date="2019-05" db="EMBL/GenBank/DDBJ databases">
        <title>Genome of Alcanivorax gelatiniphagus, an oil degrading marine bacteria.</title>
        <authorList>
            <person name="Kwon K.K."/>
        </authorList>
    </citation>
    <scope>NUCLEOTIDE SEQUENCE [LARGE SCALE GENOMIC DNA]</scope>
    <source>
        <strain evidence="9 10">MEBiC 08158</strain>
    </source>
</reference>
<protein>
    <submittedName>
        <fullName evidence="9">ABC transporter permease subunit</fullName>
    </submittedName>
</protein>
<proteinExistence type="inferred from homology"/>
<name>A0ABY2XJL3_9GAMM</name>
<keyword evidence="10" id="KW-1185">Reference proteome</keyword>
<feature type="transmembrane region" description="Helical" evidence="7">
    <location>
        <begin position="83"/>
        <end position="107"/>
    </location>
</feature>
<keyword evidence="5 7" id="KW-1133">Transmembrane helix</keyword>
<keyword evidence="3" id="KW-1003">Cell membrane</keyword>
<feature type="transmembrane region" description="Helical" evidence="7">
    <location>
        <begin position="12"/>
        <end position="32"/>
    </location>
</feature>
<dbReference type="RefSeq" id="WP_138772803.1">
    <property type="nucleotide sequence ID" value="NZ_JBHSSX010000008.1"/>
</dbReference>
<evidence type="ECO:0000256" key="4">
    <source>
        <dbReference type="ARBA" id="ARBA00022692"/>
    </source>
</evidence>
<evidence type="ECO:0000256" key="1">
    <source>
        <dbReference type="ARBA" id="ARBA00004651"/>
    </source>
</evidence>
<evidence type="ECO:0000256" key="3">
    <source>
        <dbReference type="ARBA" id="ARBA00022475"/>
    </source>
</evidence>
<dbReference type="PANTHER" id="PTHR30151:SF0">
    <property type="entry name" value="ABC TRANSPORTER PERMEASE PROTEIN MJ0413-RELATED"/>
    <property type="match status" value="1"/>
</dbReference>
<evidence type="ECO:0000259" key="8">
    <source>
        <dbReference type="PROSITE" id="PS50928"/>
    </source>
</evidence>
<sequence length="271" mass="29935">MKKLINREAGPVGRWALGLLPFVVLVVLYLVASDARLAVNPNDKLLPDMASFVDAIQRMAFEPSKRTGEYLLWQDTLASLGRLALGVVISAGIGLVVGIATGALPLFRAGISPLVTGLSLVPPLAVLPILFIVFGLGELAKVMLIIIGITPFLIRDLQQRAEEVPTEQIIKMQTLGANTWQIIARLIWPQVMPRLISAVRLSLGSAWLFLIAAEAIAATEGLGYRIFLVRRYLAMDVILPYVAWITFLAFAIDFALKRYSQWRYPWFHGTQ</sequence>
<accession>A0ABY2XJL3</accession>
<feature type="transmembrane region" description="Helical" evidence="7">
    <location>
        <begin position="238"/>
        <end position="256"/>
    </location>
</feature>
<feature type="transmembrane region" description="Helical" evidence="7">
    <location>
        <begin position="114"/>
        <end position="133"/>
    </location>
</feature>
<dbReference type="Pfam" id="PF00528">
    <property type="entry name" value="BPD_transp_1"/>
    <property type="match status" value="1"/>
</dbReference>
<evidence type="ECO:0000313" key="9">
    <source>
        <dbReference type="EMBL" id="TMW12129.1"/>
    </source>
</evidence>
<organism evidence="9 10">
    <name type="scientific">Alloalcanivorax gelatiniphagus</name>
    <dbReference type="NCBI Taxonomy" id="1194167"/>
    <lineage>
        <taxon>Bacteria</taxon>
        <taxon>Pseudomonadati</taxon>
        <taxon>Pseudomonadota</taxon>
        <taxon>Gammaproteobacteria</taxon>
        <taxon>Oceanospirillales</taxon>
        <taxon>Alcanivoracaceae</taxon>
        <taxon>Alloalcanivorax</taxon>
    </lineage>
</organism>
<evidence type="ECO:0000256" key="7">
    <source>
        <dbReference type="RuleBase" id="RU363032"/>
    </source>
</evidence>
<keyword evidence="4 7" id="KW-0812">Transmembrane</keyword>
<dbReference type="Proteomes" id="UP000739180">
    <property type="component" value="Unassembled WGS sequence"/>
</dbReference>
<dbReference type="PANTHER" id="PTHR30151">
    <property type="entry name" value="ALKANE SULFONATE ABC TRANSPORTER-RELATED, MEMBRANE SUBUNIT"/>
    <property type="match status" value="1"/>
</dbReference>
<dbReference type="EMBL" id="VCQT01000036">
    <property type="protein sequence ID" value="TMW12129.1"/>
    <property type="molecule type" value="Genomic_DNA"/>
</dbReference>
<evidence type="ECO:0000256" key="2">
    <source>
        <dbReference type="ARBA" id="ARBA00022448"/>
    </source>
</evidence>
<dbReference type="InterPro" id="IPR035906">
    <property type="entry name" value="MetI-like_sf"/>
</dbReference>
<dbReference type="PROSITE" id="PS50928">
    <property type="entry name" value="ABC_TM1"/>
    <property type="match status" value="1"/>
</dbReference>
<feature type="domain" description="ABC transmembrane type-1" evidence="8">
    <location>
        <begin position="76"/>
        <end position="260"/>
    </location>
</feature>
<comment type="caution">
    <text evidence="9">The sequence shown here is derived from an EMBL/GenBank/DDBJ whole genome shotgun (WGS) entry which is preliminary data.</text>
</comment>
<gene>
    <name evidence="9" type="ORF">FGS76_11580</name>
</gene>
<evidence type="ECO:0000256" key="6">
    <source>
        <dbReference type="ARBA" id="ARBA00023136"/>
    </source>
</evidence>
<dbReference type="CDD" id="cd06261">
    <property type="entry name" value="TM_PBP2"/>
    <property type="match status" value="1"/>
</dbReference>